<dbReference type="Proteomes" id="UP001589590">
    <property type="component" value="Unassembled WGS sequence"/>
</dbReference>
<gene>
    <name evidence="1" type="ORF">ACFFU1_11595</name>
</gene>
<proteinExistence type="predicted"/>
<keyword evidence="2" id="KW-1185">Reference proteome</keyword>
<name>A0ABV5H0W8_9FLAO</name>
<sequence length="125" mass="15197">MKSKFLKIFDQYQISIFNEKAQHLELRSRNYKSDDIKKLIGLIVDEYGTDENNQNVSDWDGLKYMTWWFKNKNHEQTYDEPENTEELYYGIMIEGMNENQVRLAILDYHNIDSKLNKKNWLQHRV</sequence>
<reference evidence="1 2" key="1">
    <citation type="submission" date="2024-09" db="EMBL/GenBank/DDBJ databases">
        <authorList>
            <person name="Sun Q."/>
            <person name="Mori K."/>
        </authorList>
    </citation>
    <scope>NUCLEOTIDE SEQUENCE [LARGE SCALE GENOMIC DNA]</scope>
    <source>
        <strain evidence="1 2">CECT 8300</strain>
    </source>
</reference>
<dbReference type="RefSeq" id="WP_290268453.1">
    <property type="nucleotide sequence ID" value="NZ_JAUFQP010000007.1"/>
</dbReference>
<evidence type="ECO:0000313" key="2">
    <source>
        <dbReference type="Proteomes" id="UP001589590"/>
    </source>
</evidence>
<dbReference type="EMBL" id="JBHMFA010000009">
    <property type="protein sequence ID" value="MFB9105547.1"/>
    <property type="molecule type" value="Genomic_DNA"/>
</dbReference>
<comment type="caution">
    <text evidence="1">The sequence shown here is derived from an EMBL/GenBank/DDBJ whole genome shotgun (WGS) entry which is preliminary data.</text>
</comment>
<organism evidence="1 2">
    <name type="scientific">Algibacter miyuki</name>
    <dbReference type="NCBI Taxonomy" id="1306933"/>
    <lineage>
        <taxon>Bacteria</taxon>
        <taxon>Pseudomonadati</taxon>
        <taxon>Bacteroidota</taxon>
        <taxon>Flavobacteriia</taxon>
        <taxon>Flavobacteriales</taxon>
        <taxon>Flavobacteriaceae</taxon>
        <taxon>Algibacter</taxon>
    </lineage>
</organism>
<protein>
    <submittedName>
        <fullName evidence="1">Uncharacterized protein</fullName>
    </submittedName>
</protein>
<evidence type="ECO:0000313" key="1">
    <source>
        <dbReference type="EMBL" id="MFB9105547.1"/>
    </source>
</evidence>
<accession>A0ABV5H0W8</accession>